<dbReference type="Proteomes" id="UP001642360">
    <property type="component" value="Unassembled WGS sequence"/>
</dbReference>
<gene>
    <name evidence="2" type="ORF">ILEXP_LOCUS35379</name>
</gene>
<name>A0ABC8T9T2_9AQUA</name>
<dbReference type="EMBL" id="CAUOFW020004547">
    <property type="protein sequence ID" value="CAK9166172.1"/>
    <property type="molecule type" value="Genomic_DNA"/>
</dbReference>
<evidence type="ECO:0000256" key="1">
    <source>
        <dbReference type="SAM" id="MobiDB-lite"/>
    </source>
</evidence>
<evidence type="ECO:0000313" key="3">
    <source>
        <dbReference type="Proteomes" id="UP001642360"/>
    </source>
</evidence>
<comment type="caution">
    <text evidence="2">The sequence shown here is derived from an EMBL/GenBank/DDBJ whole genome shotgun (WGS) entry which is preliminary data.</text>
</comment>
<dbReference type="AlphaFoldDB" id="A0ABC8T9T2"/>
<proteinExistence type="predicted"/>
<reference evidence="2 3" key="1">
    <citation type="submission" date="2024-02" db="EMBL/GenBank/DDBJ databases">
        <authorList>
            <person name="Vignale AGUSTIN F."/>
            <person name="Sosa J E."/>
            <person name="Modenutti C."/>
        </authorList>
    </citation>
    <scope>NUCLEOTIDE SEQUENCE [LARGE SCALE GENOMIC DNA]</scope>
</reference>
<accession>A0ABC8T9T2</accession>
<feature type="region of interest" description="Disordered" evidence="1">
    <location>
        <begin position="81"/>
        <end position="110"/>
    </location>
</feature>
<sequence>MAPQIVGSSSVTPPPPSQQAYPYPYLYQYANLLCTSEDVHTWNAAASSLHIEKVPFINLEHSSTVSSSSSSVVVVSQQELDADKDSTRLASSSSYDPCFEQGNDFPYISS</sequence>
<organism evidence="2 3">
    <name type="scientific">Ilex paraguariensis</name>
    <name type="common">yerba mate</name>
    <dbReference type="NCBI Taxonomy" id="185542"/>
    <lineage>
        <taxon>Eukaryota</taxon>
        <taxon>Viridiplantae</taxon>
        <taxon>Streptophyta</taxon>
        <taxon>Embryophyta</taxon>
        <taxon>Tracheophyta</taxon>
        <taxon>Spermatophyta</taxon>
        <taxon>Magnoliopsida</taxon>
        <taxon>eudicotyledons</taxon>
        <taxon>Gunneridae</taxon>
        <taxon>Pentapetalae</taxon>
        <taxon>asterids</taxon>
        <taxon>campanulids</taxon>
        <taxon>Aquifoliales</taxon>
        <taxon>Aquifoliaceae</taxon>
        <taxon>Ilex</taxon>
    </lineage>
</organism>
<evidence type="ECO:0000313" key="2">
    <source>
        <dbReference type="EMBL" id="CAK9166172.1"/>
    </source>
</evidence>
<keyword evidence="3" id="KW-1185">Reference proteome</keyword>
<protein>
    <submittedName>
        <fullName evidence="2">Uncharacterized protein</fullName>
    </submittedName>
</protein>